<reference evidence="2 3" key="1">
    <citation type="submission" date="2016-10" db="EMBL/GenBank/DDBJ databases">
        <title>Genome sequence of Streptomyces sp. MUSC 1.</title>
        <authorList>
            <person name="Lee L.-H."/>
            <person name="Ser H.-L."/>
            <person name="Law J.W.-F."/>
        </authorList>
    </citation>
    <scope>NUCLEOTIDE SEQUENCE [LARGE SCALE GENOMIC DNA]</scope>
    <source>
        <strain evidence="2 3">MUSC 1</strain>
    </source>
</reference>
<sequence>MSPDLALGTYRCRDIPQAAAHAAACGALWIDTAPNYHHGQAQTQLRPVLAGNPDLRVSTKVGFLTPDIATAASDAQVLTPAEAATGHCLTDRYVTWQSRRNTAELGRKPDIVFVHNPERAVRPHDAIAEAFTALEAEARAGRIGGYGVATWTGFEDAFSVADLLAIATRCGGPGYHMMAIQLPASLVMLKPVAQVLDGTGPLAEATAAGVDTFISAPLHGGELPTMVTDELAQLIDPGTTPAEAALRVTASTPGVKHILLGSGRAQHWKAAERVLTLPPLPDKTLHEVIDVLGA</sequence>
<dbReference type="RefSeq" id="WP_071384893.1">
    <property type="nucleotide sequence ID" value="NZ_MLYO01000064.1"/>
</dbReference>
<dbReference type="Pfam" id="PF00248">
    <property type="entry name" value="Aldo_ket_red"/>
    <property type="match status" value="1"/>
</dbReference>
<dbReference type="SUPFAM" id="SSF51430">
    <property type="entry name" value="NAD(P)-linked oxidoreductase"/>
    <property type="match status" value="1"/>
</dbReference>
<protein>
    <recommendedName>
        <fullName evidence="1">NADP-dependent oxidoreductase domain-containing protein</fullName>
    </recommendedName>
</protein>
<organism evidence="2 3">
    <name type="scientific">Streptomyces monashensis</name>
    <dbReference type="NCBI Taxonomy" id="1678012"/>
    <lineage>
        <taxon>Bacteria</taxon>
        <taxon>Bacillati</taxon>
        <taxon>Actinomycetota</taxon>
        <taxon>Actinomycetes</taxon>
        <taxon>Kitasatosporales</taxon>
        <taxon>Streptomycetaceae</taxon>
        <taxon>Streptomyces</taxon>
    </lineage>
</organism>
<dbReference type="AlphaFoldDB" id="A0A1S2PP12"/>
<dbReference type="Proteomes" id="UP000179642">
    <property type="component" value="Unassembled WGS sequence"/>
</dbReference>
<dbReference type="OrthoDB" id="3848369at2"/>
<dbReference type="InterPro" id="IPR023210">
    <property type="entry name" value="NADP_OxRdtase_dom"/>
</dbReference>
<name>A0A1S2PP12_9ACTN</name>
<proteinExistence type="predicted"/>
<comment type="caution">
    <text evidence="2">The sequence shown here is derived from an EMBL/GenBank/DDBJ whole genome shotgun (WGS) entry which is preliminary data.</text>
</comment>
<keyword evidence="3" id="KW-1185">Reference proteome</keyword>
<dbReference type="Gene3D" id="3.20.20.100">
    <property type="entry name" value="NADP-dependent oxidoreductase domain"/>
    <property type="match status" value="1"/>
</dbReference>
<evidence type="ECO:0000313" key="2">
    <source>
        <dbReference type="EMBL" id="OIJ95557.1"/>
    </source>
</evidence>
<evidence type="ECO:0000313" key="3">
    <source>
        <dbReference type="Proteomes" id="UP000179642"/>
    </source>
</evidence>
<feature type="domain" description="NADP-dependent oxidoreductase" evidence="1">
    <location>
        <begin position="18"/>
        <end position="160"/>
    </location>
</feature>
<gene>
    <name evidence="2" type="ORF">BIV23_34275</name>
</gene>
<dbReference type="PANTHER" id="PTHR43312">
    <property type="entry name" value="D-THREO-ALDOSE 1-DEHYDROGENASE"/>
    <property type="match status" value="1"/>
</dbReference>
<dbReference type="InterPro" id="IPR036812">
    <property type="entry name" value="NAD(P)_OxRdtase_dom_sf"/>
</dbReference>
<dbReference type="PANTHER" id="PTHR43312:SF1">
    <property type="entry name" value="NADP-DEPENDENT OXIDOREDUCTASE DOMAIN-CONTAINING PROTEIN"/>
    <property type="match status" value="1"/>
</dbReference>
<dbReference type="EMBL" id="MLYO01000064">
    <property type="protein sequence ID" value="OIJ95557.1"/>
    <property type="molecule type" value="Genomic_DNA"/>
</dbReference>
<evidence type="ECO:0000259" key="1">
    <source>
        <dbReference type="Pfam" id="PF00248"/>
    </source>
</evidence>
<accession>A0A1S2PP12</accession>
<dbReference type="InterPro" id="IPR053135">
    <property type="entry name" value="AKR2_Oxidoreductase"/>
</dbReference>